<name>A0A4Q7M6L7_9MICO</name>
<evidence type="ECO:0000256" key="3">
    <source>
        <dbReference type="ARBA" id="ARBA00022960"/>
    </source>
</evidence>
<dbReference type="GO" id="GO:0005576">
    <property type="term" value="C:extracellular region"/>
    <property type="evidence" value="ECO:0007669"/>
    <property type="project" value="TreeGrafter"/>
</dbReference>
<accession>A0A4Q7M6L7</accession>
<comment type="pathway">
    <text evidence="1 6">Cell wall biogenesis; peptidoglycan biosynthesis.</text>
</comment>
<dbReference type="Proteomes" id="UP000293852">
    <property type="component" value="Unassembled WGS sequence"/>
</dbReference>
<dbReference type="UniPathway" id="UPA00219"/>
<evidence type="ECO:0000313" key="10">
    <source>
        <dbReference type="Proteomes" id="UP000293852"/>
    </source>
</evidence>
<evidence type="ECO:0000259" key="8">
    <source>
        <dbReference type="PROSITE" id="PS52029"/>
    </source>
</evidence>
<dbReference type="PROSITE" id="PS51257">
    <property type="entry name" value="PROKAR_LIPOPROTEIN"/>
    <property type="match status" value="1"/>
</dbReference>
<evidence type="ECO:0000256" key="7">
    <source>
        <dbReference type="SAM" id="SignalP"/>
    </source>
</evidence>
<dbReference type="CDD" id="cd16913">
    <property type="entry name" value="YkuD_like"/>
    <property type="match status" value="1"/>
</dbReference>
<keyword evidence="5 6" id="KW-0961">Cell wall biogenesis/degradation</keyword>
<dbReference type="GO" id="GO:0018104">
    <property type="term" value="P:peptidoglycan-protein cross-linking"/>
    <property type="evidence" value="ECO:0007669"/>
    <property type="project" value="TreeGrafter"/>
</dbReference>
<dbReference type="GO" id="GO:0016740">
    <property type="term" value="F:transferase activity"/>
    <property type="evidence" value="ECO:0007669"/>
    <property type="project" value="UniProtKB-KW"/>
</dbReference>
<dbReference type="PROSITE" id="PS52029">
    <property type="entry name" value="LD_TPASE"/>
    <property type="match status" value="1"/>
</dbReference>
<protein>
    <submittedName>
        <fullName evidence="9">L,D-transpeptidase-like protein</fullName>
    </submittedName>
</protein>
<keyword evidence="2" id="KW-0808">Transferase</keyword>
<evidence type="ECO:0000313" key="9">
    <source>
        <dbReference type="EMBL" id="RZS62282.1"/>
    </source>
</evidence>
<feature type="active site" description="Proton donor/acceptor" evidence="6">
    <location>
        <position position="231"/>
    </location>
</feature>
<dbReference type="SUPFAM" id="SSF141523">
    <property type="entry name" value="L,D-transpeptidase catalytic domain-like"/>
    <property type="match status" value="1"/>
</dbReference>
<keyword evidence="7" id="KW-0732">Signal</keyword>
<feature type="chain" id="PRO_5020854529" evidence="7">
    <location>
        <begin position="26"/>
        <end position="272"/>
    </location>
</feature>
<keyword evidence="4 6" id="KW-0573">Peptidoglycan synthesis</keyword>
<dbReference type="GO" id="GO:0071972">
    <property type="term" value="F:peptidoglycan L,D-transpeptidase activity"/>
    <property type="evidence" value="ECO:0007669"/>
    <property type="project" value="TreeGrafter"/>
</dbReference>
<feature type="active site" description="Nucleophile" evidence="6">
    <location>
        <position position="248"/>
    </location>
</feature>
<dbReference type="GO" id="GO:0008360">
    <property type="term" value="P:regulation of cell shape"/>
    <property type="evidence" value="ECO:0007669"/>
    <property type="project" value="UniProtKB-UniRule"/>
</dbReference>
<dbReference type="Pfam" id="PF03734">
    <property type="entry name" value="YkuD"/>
    <property type="match status" value="1"/>
</dbReference>
<dbReference type="GO" id="GO:0071555">
    <property type="term" value="P:cell wall organization"/>
    <property type="evidence" value="ECO:0007669"/>
    <property type="project" value="UniProtKB-UniRule"/>
</dbReference>
<evidence type="ECO:0000256" key="6">
    <source>
        <dbReference type="PROSITE-ProRule" id="PRU01373"/>
    </source>
</evidence>
<keyword evidence="10" id="KW-1185">Reference proteome</keyword>
<sequence length="272" mass="27667">MSTARARVRGMLVAVALAAASVACAVPEPGVRLPDGSAPPSAEVDADLTTLPRPDVDVILPAGLPRVEGEGRRLIATPIAALTAGHTAPGGDVVVALSATAGLDVAGWYVTDLETGWVQVLTPYGRGALPSQNPARVNGYATWVRASQVSLAEAPARVVVSLADRELTLTRDGVTTTIPVGVGRQGAPTPSGLGQISEIVTSDAGHTYLTSLQSEVIDSYAGSGFAATALHADPHHGATVGRALSDGCVRLRPEDFAVLDGLPLGTPVVIRG</sequence>
<reference evidence="9 10" key="1">
    <citation type="submission" date="2019-02" db="EMBL/GenBank/DDBJ databases">
        <title>Sequencing the genomes of 1000 actinobacteria strains.</title>
        <authorList>
            <person name="Klenk H.-P."/>
        </authorList>
    </citation>
    <scope>NUCLEOTIDE SEQUENCE [LARGE SCALE GENOMIC DNA]</scope>
    <source>
        <strain evidence="9 10">DSM 16932</strain>
    </source>
</reference>
<proteinExistence type="predicted"/>
<dbReference type="InterPro" id="IPR005490">
    <property type="entry name" value="LD_TPept_cat_dom"/>
</dbReference>
<dbReference type="InterPro" id="IPR038063">
    <property type="entry name" value="Transpep_catalytic_dom"/>
</dbReference>
<dbReference type="PANTHER" id="PTHR30582">
    <property type="entry name" value="L,D-TRANSPEPTIDASE"/>
    <property type="match status" value="1"/>
</dbReference>
<dbReference type="InterPro" id="IPR050979">
    <property type="entry name" value="LD-transpeptidase"/>
</dbReference>
<comment type="caution">
    <text evidence="9">The sequence shown here is derived from an EMBL/GenBank/DDBJ whole genome shotgun (WGS) entry which is preliminary data.</text>
</comment>
<dbReference type="RefSeq" id="WP_165399935.1">
    <property type="nucleotide sequence ID" value="NZ_SGWX01000001.1"/>
</dbReference>
<gene>
    <name evidence="9" type="ORF">EV386_2610</name>
</gene>
<evidence type="ECO:0000256" key="4">
    <source>
        <dbReference type="ARBA" id="ARBA00022984"/>
    </source>
</evidence>
<evidence type="ECO:0000256" key="2">
    <source>
        <dbReference type="ARBA" id="ARBA00022679"/>
    </source>
</evidence>
<evidence type="ECO:0000256" key="5">
    <source>
        <dbReference type="ARBA" id="ARBA00023316"/>
    </source>
</evidence>
<feature type="domain" description="L,D-TPase catalytic" evidence="8">
    <location>
        <begin position="156"/>
        <end position="271"/>
    </location>
</feature>
<evidence type="ECO:0000256" key="1">
    <source>
        <dbReference type="ARBA" id="ARBA00004752"/>
    </source>
</evidence>
<dbReference type="EMBL" id="SGWX01000001">
    <property type="protein sequence ID" value="RZS62282.1"/>
    <property type="molecule type" value="Genomic_DNA"/>
</dbReference>
<dbReference type="AlphaFoldDB" id="A0A4Q7M6L7"/>
<organism evidence="9 10">
    <name type="scientific">Xylanimonas ulmi</name>
    <dbReference type="NCBI Taxonomy" id="228973"/>
    <lineage>
        <taxon>Bacteria</taxon>
        <taxon>Bacillati</taxon>
        <taxon>Actinomycetota</taxon>
        <taxon>Actinomycetes</taxon>
        <taxon>Micrococcales</taxon>
        <taxon>Promicromonosporaceae</taxon>
        <taxon>Xylanimonas</taxon>
    </lineage>
</organism>
<feature type="signal peptide" evidence="7">
    <location>
        <begin position="1"/>
        <end position="25"/>
    </location>
</feature>
<dbReference type="Gene3D" id="2.40.440.10">
    <property type="entry name" value="L,D-transpeptidase catalytic domain-like"/>
    <property type="match status" value="1"/>
</dbReference>
<keyword evidence="3 6" id="KW-0133">Cell shape</keyword>